<sequence length="132" mass="13732">SLPGFGTQSLETRAGAGAVSAPPGWGSGDPAVLRWLGAPRRRAGAIAETAAPRGAAGALVLARPGGGRGVMWCVCSPGQRLAAFLRLHLPQRRHGHGVCPGETRLFLLNFVSPLPCSPSPFLEKTPPKKPRL</sequence>
<reference evidence="1" key="2">
    <citation type="submission" date="2025-09" db="UniProtKB">
        <authorList>
            <consortium name="Ensembl"/>
        </authorList>
    </citation>
    <scope>IDENTIFICATION</scope>
</reference>
<organism evidence="1 2">
    <name type="scientific">Strix occidentalis caurina</name>
    <name type="common">northern spotted owl</name>
    <dbReference type="NCBI Taxonomy" id="311401"/>
    <lineage>
        <taxon>Eukaryota</taxon>
        <taxon>Metazoa</taxon>
        <taxon>Chordata</taxon>
        <taxon>Craniata</taxon>
        <taxon>Vertebrata</taxon>
        <taxon>Euteleostomi</taxon>
        <taxon>Archelosauria</taxon>
        <taxon>Archosauria</taxon>
        <taxon>Dinosauria</taxon>
        <taxon>Saurischia</taxon>
        <taxon>Theropoda</taxon>
        <taxon>Coelurosauria</taxon>
        <taxon>Aves</taxon>
        <taxon>Neognathae</taxon>
        <taxon>Neoaves</taxon>
        <taxon>Telluraves</taxon>
        <taxon>Strigiformes</taxon>
        <taxon>Strigidae</taxon>
        <taxon>Strix</taxon>
    </lineage>
</organism>
<dbReference type="AlphaFoldDB" id="A0A8D0FCG2"/>
<protein>
    <submittedName>
        <fullName evidence="1">Uncharacterized protein</fullName>
    </submittedName>
</protein>
<dbReference type="Proteomes" id="UP000694551">
    <property type="component" value="Unplaced"/>
</dbReference>
<keyword evidence="2" id="KW-1185">Reference proteome</keyword>
<proteinExistence type="predicted"/>
<accession>A0A8D0FCG2</accession>
<evidence type="ECO:0000313" key="1">
    <source>
        <dbReference type="Ensembl" id="ENSSOCP00000013288.1"/>
    </source>
</evidence>
<evidence type="ECO:0000313" key="2">
    <source>
        <dbReference type="Proteomes" id="UP000694551"/>
    </source>
</evidence>
<reference evidence="1" key="1">
    <citation type="submission" date="2025-08" db="UniProtKB">
        <authorList>
            <consortium name="Ensembl"/>
        </authorList>
    </citation>
    <scope>IDENTIFICATION</scope>
</reference>
<name>A0A8D0FCG2_STROC</name>
<dbReference type="Ensembl" id="ENSSOCT00000013652.1">
    <property type="protein sequence ID" value="ENSSOCP00000013288.1"/>
    <property type="gene ID" value="ENSSOCG00000010096.1"/>
</dbReference>